<dbReference type="PROSITE" id="PS51257">
    <property type="entry name" value="PROKAR_LIPOPROTEIN"/>
    <property type="match status" value="1"/>
</dbReference>
<accession>A0A502EIH9</accession>
<gene>
    <name evidence="1" type="ORF">EAH81_18615</name>
</gene>
<dbReference type="EMBL" id="RCZH01000013">
    <property type="protein sequence ID" value="TPG37505.1"/>
    <property type="molecule type" value="Genomic_DNA"/>
</dbReference>
<comment type="caution">
    <text evidence="1">The sequence shown here is derived from an EMBL/GenBank/DDBJ whole genome shotgun (WGS) entry which is preliminary data.</text>
</comment>
<dbReference type="AlphaFoldDB" id="A0A502EIH9"/>
<keyword evidence="2" id="KW-1185">Reference proteome</keyword>
<organism evidence="1 2">
    <name type="scientific">Flavobacterium pectinovorum</name>
    <dbReference type="NCBI Taxonomy" id="29533"/>
    <lineage>
        <taxon>Bacteria</taxon>
        <taxon>Pseudomonadati</taxon>
        <taxon>Bacteroidota</taxon>
        <taxon>Flavobacteriia</taxon>
        <taxon>Flavobacteriales</taxon>
        <taxon>Flavobacteriaceae</taxon>
        <taxon>Flavobacterium</taxon>
    </lineage>
</organism>
<dbReference type="Proteomes" id="UP000319700">
    <property type="component" value="Unassembled WGS sequence"/>
</dbReference>
<sequence length="300" mass="34616">MRILIVLTIALVTFSCSNREKSNIANSASLKNQPLKNEKKIAELNENIHYLGFINKFYFSNKNEAYIELYFNKDEITTPEYNKLEKLTDSLIYKDDENSRSRFPASLSAKHFDLRGLSKLAIYDENNKFVCNADFVRVEYLNQDISPCFIAVYKTDKKIKSENCYAISNSEKSLETANYKITKDTVLTQKLLTKLNVPKSYSGLENSGTHIFFAKSDSILSVVNSENSAYIVLLKGEDFKVLYKSTEPENINNLQVVPVMKNRLPYLLTRNSKPDTDIMWDNLLYYDGTKYTNAKRQRIE</sequence>
<dbReference type="OrthoDB" id="1344822at2"/>
<protein>
    <submittedName>
        <fullName evidence="1">Uncharacterized protein</fullName>
    </submittedName>
</protein>
<name>A0A502EIH9_9FLAO</name>
<reference evidence="1 2" key="1">
    <citation type="journal article" date="2019" name="Environ. Microbiol.">
        <title>Species interactions and distinct microbial communities in high Arctic permafrost affected cryosols are associated with the CH4 and CO2 gas fluxes.</title>
        <authorList>
            <person name="Altshuler I."/>
            <person name="Hamel J."/>
            <person name="Turney S."/>
            <person name="Magnuson E."/>
            <person name="Levesque R."/>
            <person name="Greer C."/>
            <person name="Whyte L.G."/>
        </authorList>
    </citation>
    <scope>NUCLEOTIDE SEQUENCE [LARGE SCALE GENOMIC DNA]</scope>
    <source>
        <strain evidence="1 2">42</strain>
    </source>
</reference>
<evidence type="ECO:0000313" key="1">
    <source>
        <dbReference type="EMBL" id="TPG37505.1"/>
    </source>
</evidence>
<dbReference type="RefSeq" id="WP_140509817.1">
    <property type="nucleotide sequence ID" value="NZ_RCZH01000013.1"/>
</dbReference>
<evidence type="ECO:0000313" key="2">
    <source>
        <dbReference type="Proteomes" id="UP000319700"/>
    </source>
</evidence>
<proteinExistence type="predicted"/>